<dbReference type="PROSITE" id="PS50011">
    <property type="entry name" value="PROTEIN_KINASE_DOM"/>
    <property type="match status" value="1"/>
</dbReference>
<keyword evidence="29" id="KW-1185">Reference proteome</keyword>
<keyword evidence="12" id="KW-0067">ATP-binding</keyword>
<dbReference type="InterPro" id="IPR000719">
    <property type="entry name" value="Prot_kinase_dom"/>
</dbReference>
<evidence type="ECO:0000256" key="18">
    <source>
        <dbReference type="ARBA" id="ARBA00023163"/>
    </source>
</evidence>
<dbReference type="SUPFAM" id="SSF56112">
    <property type="entry name" value="Protein kinase-like (PK-like)"/>
    <property type="match status" value="1"/>
</dbReference>
<evidence type="ECO:0000256" key="19">
    <source>
        <dbReference type="ARBA" id="ARBA00023180"/>
    </source>
</evidence>
<keyword evidence="3" id="KW-0723">Serine/threonine-protein kinase</keyword>
<dbReference type="GO" id="GO:1990604">
    <property type="term" value="C:IRE1-TRAF2-ASK1 complex"/>
    <property type="evidence" value="ECO:0007669"/>
    <property type="project" value="TreeGrafter"/>
</dbReference>
<dbReference type="CDD" id="cd10422">
    <property type="entry name" value="RNase_Ire1"/>
    <property type="match status" value="1"/>
</dbReference>
<dbReference type="InterPro" id="IPR045133">
    <property type="entry name" value="IRE1/2-like"/>
</dbReference>
<keyword evidence="7" id="KW-0732">Signal</keyword>
<evidence type="ECO:0000256" key="25">
    <source>
        <dbReference type="ARBA" id="ARBA00065357"/>
    </source>
</evidence>
<dbReference type="PANTHER" id="PTHR13954">
    <property type="entry name" value="IRE1-RELATED"/>
    <property type="match status" value="1"/>
</dbReference>
<dbReference type="GO" id="GO:0016787">
    <property type="term" value="F:hydrolase activity"/>
    <property type="evidence" value="ECO:0007669"/>
    <property type="project" value="UniProtKB-KW"/>
</dbReference>
<dbReference type="AlphaFoldDB" id="A0AAD1ZH09"/>
<dbReference type="Gene3D" id="3.30.200.20">
    <property type="entry name" value="Phosphorylase Kinase, domain 1"/>
    <property type="match status" value="1"/>
</dbReference>
<keyword evidence="19" id="KW-0325">Glycoprotein</keyword>
<keyword evidence="18" id="KW-0804">Transcription</keyword>
<keyword evidence="16" id="KW-0472">Membrane</keyword>
<dbReference type="PROSITE" id="PS51392">
    <property type="entry name" value="KEN"/>
    <property type="match status" value="1"/>
</dbReference>
<dbReference type="InterPro" id="IPR015943">
    <property type="entry name" value="WD40/YVTN_repeat-like_dom_sf"/>
</dbReference>
<keyword evidence="6" id="KW-0812">Transmembrane</keyword>
<evidence type="ECO:0000256" key="2">
    <source>
        <dbReference type="ARBA" id="ARBA00012513"/>
    </source>
</evidence>
<dbReference type="SUPFAM" id="SSF50998">
    <property type="entry name" value="Quinoprotein alcohol dehydrogenase-like"/>
    <property type="match status" value="1"/>
</dbReference>
<evidence type="ECO:0000256" key="5">
    <source>
        <dbReference type="ARBA" id="ARBA00022679"/>
    </source>
</evidence>
<dbReference type="GO" id="GO:0005524">
    <property type="term" value="F:ATP binding"/>
    <property type="evidence" value="ECO:0007669"/>
    <property type="project" value="UniProtKB-KW"/>
</dbReference>
<dbReference type="Gene3D" id="1.10.510.10">
    <property type="entry name" value="Transferase(Phosphotransferase) domain 1"/>
    <property type="match status" value="1"/>
</dbReference>
<keyword evidence="22" id="KW-0511">Multifunctional enzyme</keyword>
<evidence type="ECO:0000256" key="24">
    <source>
        <dbReference type="ARBA" id="ARBA00048679"/>
    </source>
</evidence>
<dbReference type="GO" id="GO:0004521">
    <property type="term" value="F:RNA endonuclease activity"/>
    <property type="evidence" value="ECO:0007669"/>
    <property type="project" value="InterPro"/>
</dbReference>
<keyword evidence="8" id="KW-0547">Nucleotide-binding</keyword>
<evidence type="ECO:0000256" key="14">
    <source>
        <dbReference type="ARBA" id="ARBA00022989"/>
    </source>
</evidence>
<evidence type="ECO:0000256" key="21">
    <source>
        <dbReference type="ARBA" id="ARBA00023230"/>
    </source>
</evidence>
<evidence type="ECO:0000256" key="13">
    <source>
        <dbReference type="ARBA" id="ARBA00022859"/>
    </source>
</evidence>
<dbReference type="GO" id="GO:0042742">
    <property type="term" value="P:defense response to bacterium"/>
    <property type="evidence" value="ECO:0007669"/>
    <property type="project" value="UniProtKB-ARBA"/>
</dbReference>
<dbReference type="InterPro" id="IPR010513">
    <property type="entry name" value="KEN_dom"/>
</dbReference>
<evidence type="ECO:0000256" key="8">
    <source>
        <dbReference type="ARBA" id="ARBA00022741"/>
    </source>
</evidence>
<dbReference type="Gene3D" id="2.130.10.10">
    <property type="entry name" value="YVTN repeat-like/Quinoprotein amine dehydrogenase"/>
    <property type="match status" value="1"/>
</dbReference>
<evidence type="ECO:0000259" key="27">
    <source>
        <dbReference type="PROSITE" id="PS51392"/>
    </source>
</evidence>
<keyword evidence="11" id="KW-0256">Endoplasmic reticulum</keyword>
<evidence type="ECO:0000256" key="17">
    <source>
        <dbReference type="ARBA" id="ARBA00023157"/>
    </source>
</evidence>
<dbReference type="InterPro" id="IPR011009">
    <property type="entry name" value="Kinase-like_dom_sf"/>
</dbReference>
<comment type="catalytic activity">
    <reaction evidence="24">
        <text>L-seryl-[protein] + ATP = O-phospho-L-seryl-[protein] + ADP + H(+)</text>
        <dbReference type="Rhea" id="RHEA:17989"/>
        <dbReference type="Rhea" id="RHEA-COMP:9863"/>
        <dbReference type="Rhea" id="RHEA-COMP:11604"/>
        <dbReference type="ChEBI" id="CHEBI:15378"/>
        <dbReference type="ChEBI" id="CHEBI:29999"/>
        <dbReference type="ChEBI" id="CHEBI:30616"/>
        <dbReference type="ChEBI" id="CHEBI:83421"/>
        <dbReference type="ChEBI" id="CHEBI:456216"/>
        <dbReference type="EC" id="2.7.11.1"/>
    </reaction>
</comment>
<dbReference type="FunFam" id="3.30.200.20:FF:000077">
    <property type="entry name" value="Putative Serine/threonine-protein kinase/endoribonuclease IRE1"/>
    <property type="match status" value="1"/>
</dbReference>
<dbReference type="Proteomes" id="UP000834106">
    <property type="component" value="Chromosome 9"/>
</dbReference>
<gene>
    <name evidence="28" type="ORF">FPE_LOCUS15241</name>
</gene>
<evidence type="ECO:0000256" key="9">
    <source>
        <dbReference type="ARBA" id="ARBA00022777"/>
    </source>
</evidence>
<evidence type="ECO:0000256" key="3">
    <source>
        <dbReference type="ARBA" id="ARBA00022527"/>
    </source>
</evidence>
<evidence type="ECO:0000256" key="6">
    <source>
        <dbReference type="ARBA" id="ARBA00022692"/>
    </source>
</evidence>
<evidence type="ECO:0000259" key="26">
    <source>
        <dbReference type="PROSITE" id="PS50011"/>
    </source>
</evidence>
<comment type="subcellular location">
    <subcellularLocation>
        <location evidence="1">Endoplasmic reticulum membrane</location>
        <topology evidence="1">Single-pass type I membrane protein</topology>
    </subcellularLocation>
</comment>
<feature type="domain" description="Protein kinase" evidence="26">
    <location>
        <begin position="511"/>
        <end position="801"/>
    </location>
</feature>
<proteinExistence type="predicted"/>
<evidence type="ECO:0000256" key="10">
    <source>
        <dbReference type="ARBA" id="ARBA00022801"/>
    </source>
</evidence>
<keyword evidence="20" id="KW-0508">mRNA splicing</keyword>
<keyword evidence="4" id="KW-0507">mRNA processing</keyword>
<dbReference type="InterPro" id="IPR011047">
    <property type="entry name" value="Quinoprotein_ADH-like_sf"/>
</dbReference>
<evidence type="ECO:0000256" key="11">
    <source>
        <dbReference type="ARBA" id="ARBA00022824"/>
    </source>
</evidence>
<dbReference type="InterPro" id="IPR008271">
    <property type="entry name" value="Ser/Thr_kinase_AS"/>
</dbReference>
<dbReference type="Gene3D" id="1.20.1440.180">
    <property type="entry name" value="KEN domain"/>
    <property type="match status" value="1"/>
</dbReference>
<dbReference type="GO" id="GO:0008380">
    <property type="term" value="P:RNA splicing"/>
    <property type="evidence" value="ECO:0007669"/>
    <property type="project" value="UniProtKB-KW"/>
</dbReference>
<sequence length="938" mass="106089">MHLSPSSPALVSPIAVVQNRNQSAKRQNGKRSTGAVVILLSPGVAVLPSPGEYFKAHNSVTGKKFNGVFQAPARRSLLSDATQGTETDTALVAGLDGTIYLLELGSTKPLWSFSSGRTIYSSYQASVYDTENVSGIGGRYFIDCGDDWELYAHNSLGSKLKLMKTIEEYVSSTPQIEENGGIVLGSKRTTAFLVDKKTGSIINTYSASDSPAAMQSSENGFFNNTTVDEQVQSSSDIRTDQKRLYITRTDYTLTSFIPNSNKVLWNMTVAEIGAAFLCPEIEESLEQSTSDSDSSEPSLPFPMPLNCRSRARVYRFRAHNIFEPFSRHNWLPEPHGEDLTLPAPKSDAFPSQPNIDKVLELLPSLRNNDKILDVHYPQEPEAVPPFQMLDDESRKSHVQDVKLSSNDGSMLFPGNFSSFQLILFSISLLAFVVYHYNLITVEKVKLIAQPSYVTAVNIPLKRKKPRRSGKGRINSEKMDKEENLVNNTFNDFLNLNQLNSYTDGRTIGKLFVSSKEIAKGSNGTIVVEGIYEGRPVAVKRLVRAHHDIASKEIQNLVVSDQHPNIVRWYGVEQDQDFVYLALERSACSLNDLIHIYSESSIDVIVSKNMDSEFLTEYRVHLESIKGTMQEFELWKADGYPSLVLLKLMRDVICGLVHLHELGIVHRDLKPQNVLIFKDRYFSAKLSDMGISKRLVEDTSSLGHHATGCGSSGWQAPEQLLRQRQTRAVDVFSLGCVLFFCFTGGRHPFGNPLERDINITKNKVDLFLVEHIPEAVDLFFQLLNPNAEMRPKASEVLYHPLFWSGELRLSFLRDTSDRIELEDRETDSPLLKALESTAPLALGTKWDEKMEPAFLKNIGRYRRYKYDSVRDLLRVMRNKLNHYRELPTEIQELIGSVPEGFDRYFKTRFPKLLIEVYKAVYTYCREEEWFLKYFKCTTL</sequence>
<keyword evidence="17" id="KW-1015">Disulfide bond</keyword>
<dbReference type="GO" id="GO:0051082">
    <property type="term" value="F:unfolded protein binding"/>
    <property type="evidence" value="ECO:0007669"/>
    <property type="project" value="TreeGrafter"/>
</dbReference>
<dbReference type="PANTHER" id="PTHR13954:SF6">
    <property type="entry name" value="NON-SPECIFIC SERINE_THREONINE PROTEIN KINASE"/>
    <property type="match status" value="1"/>
</dbReference>
<dbReference type="SMART" id="SM00220">
    <property type="entry name" value="S_TKc"/>
    <property type="match status" value="1"/>
</dbReference>
<evidence type="ECO:0000313" key="29">
    <source>
        <dbReference type="Proteomes" id="UP000834106"/>
    </source>
</evidence>
<name>A0AAD1ZH09_9LAMI</name>
<evidence type="ECO:0000313" key="28">
    <source>
        <dbReference type="EMBL" id="CAI9767811.1"/>
    </source>
</evidence>
<dbReference type="Pfam" id="PF00069">
    <property type="entry name" value="Pkinase"/>
    <property type="match status" value="1"/>
</dbReference>
<reference evidence="28" key="1">
    <citation type="submission" date="2023-05" db="EMBL/GenBank/DDBJ databases">
        <authorList>
            <person name="Huff M."/>
        </authorList>
    </citation>
    <scope>NUCLEOTIDE SEQUENCE</scope>
</reference>
<evidence type="ECO:0000256" key="15">
    <source>
        <dbReference type="ARBA" id="ARBA00023015"/>
    </source>
</evidence>
<evidence type="ECO:0000256" key="4">
    <source>
        <dbReference type="ARBA" id="ARBA00022664"/>
    </source>
</evidence>
<evidence type="ECO:0000256" key="20">
    <source>
        <dbReference type="ARBA" id="ARBA00023187"/>
    </source>
</evidence>
<dbReference type="InterPro" id="IPR038357">
    <property type="entry name" value="KEN_sf"/>
</dbReference>
<dbReference type="EC" id="2.7.11.1" evidence="2"/>
<accession>A0AAD1ZH09</accession>
<comment type="catalytic activity">
    <reaction evidence="23">
        <text>L-threonyl-[protein] + ATP = O-phospho-L-threonyl-[protein] + ADP + H(+)</text>
        <dbReference type="Rhea" id="RHEA:46608"/>
        <dbReference type="Rhea" id="RHEA-COMP:11060"/>
        <dbReference type="Rhea" id="RHEA-COMP:11605"/>
        <dbReference type="ChEBI" id="CHEBI:15378"/>
        <dbReference type="ChEBI" id="CHEBI:30013"/>
        <dbReference type="ChEBI" id="CHEBI:30616"/>
        <dbReference type="ChEBI" id="CHEBI:61977"/>
        <dbReference type="ChEBI" id="CHEBI:456216"/>
        <dbReference type="EC" id="2.7.11.1"/>
    </reaction>
</comment>
<keyword evidence="10" id="KW-0378">Hydrolase</keyword>
<dbReference type="GO" id="GO:0036498">
    <property type="term" value="P:IRE1-mediated unfolded protein response"/>
    <property type="evidence" value="ECO:0007669"/>
    <property type="project" value="TreeGrafter"/>
</dbReference>
<dbReference type="FunFam" id="1.10.510.10:FF:000463">
    <property type="entry name" value="Serine/threonine-protein kinase/endoribonuclease IRE1a"/>
    <property type="match status" value="1"/>
</dbReference>
<dbReference type="GO" id="GO:0004674">
    <property type="term" value="F:protein serine/threonine kinase activity"/>
    <property type="evidence" value="ECO:0007669"/>
    <property type="project" value="UniProtKB-KW"/>
</dbReference>
<dbReference type="EMBL" id="OU503044">
    <property type="protein sequence ID" value="CAI9767811.1"/>
    <property type="molecule type" value="Genomic_DNA"/>
</dbReference>
<dbReference type="Pfam" id="PF06479">
    <property type="entry name" value="Ribonuc_2-5A"/>
    <property type="match status" value="1"/>
</dbReference>
<feature type="domain" description="KEN" evidence="27">
    <location>
        <begin position="804"/>
        <end position="935"/>
    </location>
</feature>
<evidence type="ECO:0000256" key="22">
    <source>
        <dbReference type="ARBA" id="ARBA00023268"/>
    </source>
</evidence>
<dbReference type="GO" id="GO:0002376">
    <property type="term" value="P:immune system process"/>
    <property type="evidence" value="ECO:0007669"/>
    <property type="project" value="UniProtKB-KW"/>
</dbReference>
<comment type="subunit">
    <text evidence="25">Homodimer; disulfide-linked. Dimer formation is driven by hydrophobic interactions within the N-terminal luminal domains and stabilized by disulfide bridges.</text>
</comment>
<protein>
    <recommendedName>
        <fullName evidence="2">non-specific serine/threonine protein kinase</fullName>
        <ecNumber evidence="2">2.7.11.1</ecNumber>
    </recommendedName>
</protein>
<dbReference type="FunFam" id="1.20.1440.180:FF:000002">
    <property type="entry name" value="Serine/threonine-protein kinase/endoribonuclease IRE1"/>
    <property type="match status" value="1"/>
</dbReference>
<evidence type="ECO:0000256" key="12">
    <source>
        <dbReference type="ARBA" id="ARBA00022840"/>
    </source>
</evidence>
<dbReference type="GO" id="GO:0006397">
    <property type="term" value="P:mRNA processing"/>
    <property type="evidence" value="ECO:0007669"/>
    <property type="project" value="UniProtKB-KW"/>
</dbReference>
<keyword evidence="21" id="KW-0834">Unfolded protein response</keyword>
<keyword evidence="5" id="KW-0808">Transferase</keyword>
<organism evidence="28 29">
    <name type="scientific">Fraxinus pennsylvanica</name>
    <dbReference type="NCBI Taxonomy" id="56036"/>
    <lineage>
        <taxon>Eukaryota</taxon>
        <taxon>Viridiplantae</taxon>
        <taxon>Streptophyta</taxon>
        <taxon>Embryophyta</taxon>
        <taxon>Tracheophyta</taxon>
        <taxon>Spermatophyta</taxon>
        <taxon>Magnoliopsida</taxon>
        <taxon>eudicotyledons</taxon>
        <taxon>Gunneridae</taxon>
        <taxon>Pentapetalae</taxon>
        <taxon>asterids</taxon>
        <taxon>lamiids</taxon>
        <taxon>Lamiales</taxon>
        <taxon>Oleaceae</taxon>
        <taxon>Oleeae</taxon>
        <taxon>Fraxinus</taxon>
    </lineage>
</organism>
<keyword evidence="15" id="KW-0805">Transcription regulation</keyword>
<dbReference type="PROSITE" id="PS00108">
    <property type="entry name" value="PROTEIN_KINASE_ST"/>
    <property type="match status" value="1"/>
</dbReference>
<evidence type="ECO:0000256" key="16">
    <source>
        <dbReference type="ARBA" id="ARBA00023136"/>
    </source>
</evidence>
<dbReference type="SMART" id="SM00580">
    <property type="entry name" value="PUG"/>
    <property type="match status" value="1"/>
</dbReference>
<evidence type="ECO:0000256" key="1">
    <source>
        <dbReference type="ARBA" id="ARBA00004115"/>
    </source>
</evidence>
<keyword evidence="13" id="KW-0391">Immunity</keyword>
<keyword evidence="14" id="KW-1133">Transmembrane helix</keyword>
<evidence type="ECO:0000256" key="23">
    <source>
        <dbReference type="ARBA" id="ARBA00047899"/>
    </source>
</evidence>
<evidence type="ECO:0000256" key="7">
    <source>
        <dbReference type="ARBA" id="ARBA00022729"/>
    </source>
</evidence>
<keyword evidence="9" id="KW-0418">Kinase</keyword>
<dbReference type="GO" id="GO:0009751">
    <property type="term" value="P:response to salicylic acid"/>
    <property type="evidence" value="ECO:0007669"/>
    <property type="project" value="UniProtKB-ARBA"/>
</dbReference>